<evidence type="ECO:0000313" key="1">
    <source>
        <dbReference type="EMBL" id="GAA4620534.1"/>
    </source>
</evidence>
<organism evidence="1 2">
    <name type="scientific">Actinoallomurus vinaceus</name>
    <dbReference type="NCBI Taxonomy" id="1080074"/>
    <lineage>
        <taxon>Bacteria</taxon>
        <taxon>Bacillati</taxon>
        <taxon>Actinomycetota</taxon>
        <taxon>Actinomycetes</taxon>
        <taxon>Streptosporangiales</taxon>
        <taxon>Thermomonosporaceae</taxon>
        <taxon>Actinoallomurus</taxon>
    </lineage>
</organism>
<evidence type="ECO:0000313" key="2">
    <source>
        <dbReference type="Proteomes" id="UP001501442"/>
    </source>
</evidence>
<protein>
    <recommendedName>
        <fullName evidence="3">Serine protease</fullName>
    </recommendedName>
</protein>
<name>A0ABP8U3W8_9ACTN</name>
<accession>A0ABP8U3W8</accession>
<proteinExistence type="predicted"/>
<dbReference type="InterPro" id="IPR043504">
    <property type="entry name" value="Peptidase_S1_PA_chymotrypsin"/>
</dbReference>
<dbReference type="SUPFAM" id="SSF50494">
    <property type="entry name" value="Trypsin-like serine proteases"/>
    <property type="match status" value="1"/>
</dbReference>
<dbReference type="Proteomes" id="UP001501442">
    <property type="component" value="Unassembled WGS sequence"/>
</dbReference>
<dbReference type="InterPro" id="IPR009003">
    <property type="entry name" value="Peptidase_S1_PA"/>
</dbReference>
<reference evidence="2" key="1">
    <citation type="journal article" date="2019" name="Int. J. Syst. Evol. Microbiol.">
        <title>The Global Catalogue of Microorganisms (GCM) 10K type strain sequencing project: providing services to taxonomists for standard genome sequencing and annotation.</title>
        <authorList>
            <consortium name="The Broad Institute Genomics Platform"/>
            <consortium name="The Broad Institute Genome Sequencing Center for Infectious Disease"/>
            <person name="Wu L."/>
            <person name="Ma J."/>
        </authorList>
    </citation>
    <scope>NUCLEOTIDE SEQUENCE [LARGE SCALE GENOMIC DNA]</scope>
    <source>
        <strain evidence="2">JCM 17939</strain>
    </source>
</reference>
<dbReference type="EMBL" id="BAABHK010000001">
    <property type="protein sequence ID" value="GAA4620534.1"/>
    <property type="molecule type" value="Genomic_DNA"/>
</dbReference>
<sequence length="205" mass="22714">MILTAAHCLYHKSTGQARNVVFVPKYHNKLRPYGMFTFRHIVVDSRWKSKEDPDLDFGFASTNKGGSSNPANSRGRWIENVVGANRLLINQAHSGVPVMIAGHPVKTESYNDSPVYCYTHTHKRSTFQSYFDCTYHDSGNLRGSGFGNGTSGSPWLTHYNGTTKRGDVIGVIGGYQRGGPPGGRSYSAYFDHDIQTLKGQVDHLN</sequence>
<keyword evidence="2" id="KW-1185">Reference proteome</keyword>
<evidence type="ECO:0008006" key="3">
    <source>
        <dbReference type="Google" id="ProtNLM"/>
    </source>
</evidence>
<comment type="caution">
    <text evidence="1">The sequence shown here is derived from an EMBL/GenBank/DDBJ whole genome shotgun (WGS) entry which is preliminary data.</text>
</comment>
<gene>
    <name evidence="1" type="ORF">GCM10023196_004910</name>
</gene>
<dbReference type="RefSeq" id="WP_345428877.1">
    <property type="nucleotide sequence ID" value="NZ_BAABHK010000001.1"/>
</dbReference>
<dbReference type="Gene3D" id="2.40.10.10">
    <property type="entry name" value="Trypsin-like serine proteases"/>
    <property type="match status" value="2"/>
</dbReference>